<evidence type="ECO:0000313" key="1">
    <source>
        <dbReference type="EMBL" id="GKV08429.1"/>
    </source>
</evidence>
<sequence>MLENPDLPCSVRWLLLLWGPNFSDFGISSSMLPALPPNCSPIVLGKLCTCRHVIDRIGSFNPASGGYTPANSVACQWEV</sequence>
<keyword evidence="2" id="KW-1185">Reference proteome</keyword>
<evidence type="ECO:0008006" key="3">
    <source>
        <dbReference type="Google" id="ProtNLM"/>
    </source>
</evidence>
<reference evidence="1 2" key="1">
    <citation type="journal article" date="2021" name="Commun. Biol.">
        <title>The genome of Shorea leprosula (Dipterocarpaceae) highlights the ecological relevance of drought in aseasonal tropical rainforests.</title>
        <authorList>
            <person name="Ng K.K.S."/>
            <person name="Kobayashi M.J."/>
            <person name="Fawcett J.A."/>
            <person name="Hatakeyama M."/>
            <person name="Paape T."/>
            <person name="Ng C.H."/>
            <person name="Ang C.C."/>
            <person name="Tnah L.H."/>
            <person name="Lee C.T."/>
            <person name="Nishiyama T."/>
            <person name="Sese J."/>
            <person name="O'Brien M.J."/>
            <person name="Copetti D."/>
            <person name="Mohd Noor M.I."/>
            <person name="Ong R.C."/>
            <person name="Putra M."/>
            <person name="Sireger I.Z."/>
            <person name="Indrioko S."/>
            <person name="Kosugi Y."/>
            <person name="Izuno A."/>
            <person name="Isagi Y."/>
            <person name="Lee S.L."/>
            <person name="Shimizu K.K."/>
        </authorList>
    </citation>
    <scope>NUCLEOTIDE SEQUENCE [LARGE SCALE GENOMIC DNA]</scope>
    <source>
        <strain evidence="1">214</strain>
    </source>
</reference>
<comment type="caution">
    <text evidence="1">The sequence shown here is derived from an EMBL/GenBank/DDBJ whole genome shotgun (WGS) entry which is preliminary data.</text>
</comment>
<organism evidence="1 2">
    <name type="scientific">Rubroshorea leprosula</name>
    <dbReference type="NCBI Taxonomy" id="152421"/>
    <lineage>
        <taxon>Eukaryota</taxon>
        <taxon>Viridiplantae</taxon>
        <taxon>Streptophyta</taxon>
        <taxon>Embryophyta</taxon>
        <taxon>Tracheophyta</taxon>
        <taxon>Spermatophyta</taxon>
        <taxon>Magnoliopsida</taxon>
        <taxon>eudicotyledons</taxon>
        <taxon>Gunneridae</taxon>
        <taxon>Pentapetalae</taxon>
        <taxon>rosids</taxon>
        <taxon>malvids</taxon>
        <taxon>Malvales</taxon>
        <taxon>Dipterocarpaceae</taxon>
        <taxon>Rubroshorea</taxon>
    </lineage>
</organism>
<name>A0AAV5JAG1_9ROSI</name>
<dbReference type="EMBL" id="BPVZ01000029">
    <property type="protein sequence ID" value="GKV08429.1"/>
    <property type="molecule type" value="Genomic_DNA"/>
</dbReference>
<evidence type="ECO:0000313" key="2">
    <source>
        <dbReference type="Proteomes" id="UP001054252"/>
    </source>
</evidence>
<dbReference type="AlphaFoldDB" id="A0AAV5JAG1"/>
<proteinExistence type="predicted"/>
<protein>
    <recommendedName>
        <fullName evidence="3">CUB domain-containing protein</fullName>
    </recommendedName>
</protein>
<accession>A0AAV5JAG1</accession>
<gene>
    <name evidence="1" type="ORF">SLEP1_g20057</name>
</gene>
<dbReference type="Proteomes" id="UP001054252">
    <property type="component" value="Unassembled WGS sequence"/>
</dbReference>